<name>W6S2D8_9HYPH</name>
<protein>
    <submittedName>
        <fullName evidence="1">Uncharacterized protein</fullName>
    </submittedName>
</protein>
<organism evidence="1 2">
    <name type="scientific">Rhizobium favelukesii</name>
    <dbReference type="NCBI Taxonomy" id="348824"/>
    <lineage>
        <taxon>Bacteria</taxon>
        <taxon>Pseudomonadati</taxon>
        <taxon>Pseudomonadota</taxon>
        <taxon>Alphaproteobacteria</taxon>
        <taxon>Hyphomicrobiales</taxon>
        <taxon>Rhizobiaceae</taxon>
        <taxon>Rhizobium/Agrobacterium group</taxon>
        <taxon>Rhizobium</taxon>
    </lineage>
</organism>
<dbReference type="EMBL" id="HG916854">
    <property type="protein sequence ID" value="CDM60576.1"/>
    <property type="molecule type" value="Genomic_DNA"/>
</dbReference>
<gene>
    <name evidence="1" type="ORF">LPU83_pLPU83c_0014</name>
</gene>
<keyword evidence="1" id="KW-0614">Plasmid</keyword>
<evidence type="ECO:0000313" key="1">
    <source>
        <dbReference type="EMBL" id="CDM60576.1"/>
    </source>
</evidence>
<evidence type="ECO:0000313" key="2">
    <source>
        <dbReference type="Proteomes" id="UP000019443"/>
    </source>
</evidence>
<reference evidence="1" key="1">
    <citation type="submission" date="2013-11" db="EMBL/GenBank/DDBJ databases">
        <title>Draft genome sequence of the broad-host-range Rhizobium sp. LPU83 strain, a member of the low-genetic diversity Oregon-like Rhizobium sp. group.</title>
        <authorList>
            <person name="Wibberg D."/>
            <person name="Puehler A."/>
            <person name="Schlueter A."/>
        </authorList>
    </citation>
    <scope>NUCLEOTIDE SEQUENCE [LARGE SCALE GENOMIC DNA]</scope>
    <source>
        <strain evidence="1">LPU83</strain>
        <plasmid evidence="1">pLPU83c</plasmid>
    </source>
</reference>
<dbReference type="Proteomes" id="UP000019443">
    <property type="component" value="Plasmid pLPU83c"/>
</dbReference>
<sequence length="95" mass="10253">MRLRTFYGSQAAGRGLAVQAAVGHEEAVAEQIASCMCILSIGGSLAFQHYSSEIDPKSSALSLLFNRPHLFLAGQFRFDSGIETELHSETSHALL</sequence>
<accession>W6S2D8</accession>
<keyword evidence="2" id="KW-1185">Reference proteome</keyword>
<geneLocation type="plasmid" evidence="1 2">
    <name>pLPU83c</name>
</geneLocation>
<dbReference type="HOGENOM" id="CLU_2370844_0_0_5"/>
<dbReference type="AlphaFoldDB" id="W6S2D8"/>
<proteinExistence type="predicted"/>
<dbReference type="KEGG" id="rhl:LPU83_pLPU83c_0014"/>